<gene>
    <name evidence="2" type="ORF">RCL2_002257600</name>
</gene>
<dbReference type="AlphaFoldDB" id="A0A8H3QXB5"/>
<dbReference type="Proteomes" id="UP000615446">
    <property type="component" value="Unassembled WGS sequence"/>
</dbReference>
<evidence type="ECO:0000313" key="2">
    <source>
        <dbReference type="EMBL" id="GES95915.1"/>
    </source>
</evidence>
<name>A0A8H3QXB5_9GLOM</name>
<reference evidence="2" key="1">
    <citation type="submission" date="2019-10" db="EMBL/GenBank/DDBJ databases">
        <title>Conservation and host-specific expression of non-tandemly repeated heterogenous ribosome RNA gene in arbuscular mycorrhizal fungi.</title>
        <authorList>
            <person name="Maeda T."/>
            <person name="Kobayashi Y."/>
            <person name="Nakagawa T."/>
            <person name="Ezawa T."/>
            <person name="Yamaguchi K."/>
            <person name="Bino T."/>
            <person name="Nishimoto Y."/>
            <person name="Shigenobu S."/>
            <person name="Kawaguchi M."/>
        </authorList>
    </citation>
    <scope>NUCLEOTIDE SEQUENCE</scope>
    <source>
        <strain evidence="2">HR1</strain>
    </source>
</reference>
<feature type="chain" id="PRO_5034883840" evidence="1">
    <location>
        <begin position="19"/>
        <end position="88"/>
    </location>
</feature>
<evidence type="ECO:0000256" key="1">
    <source>
        <dbReference type="SAM" id="SignalP"/>
    </source>
</evidence>
<proteinExistence type="predicted"/>
<dbReference type="EMBL" id="BLAL01000246">
    <property type="protein sequence ID" value="GES95915.1"/>
    <property type="molecule type" value="Genomic_DNA"/>
</dbReference>
<accession>A0A8H3QXB5</accession>
<protein>
    <submittedName>
        <fullName evidence="2">Uncharacterized protein</fullName>
    </submittedName>
</protein>
<organism evidence="2 3">
    <name type="scientific">Rhizophagus clarus</name>
    <dbReference type="NCBI Taxonomy" id="94130"/>
    <lineage>
        <taxon>Eukaryota</taxon>
        <taxon>Fungi</taxon>
        <taxon>Fungi incertae sedis</taxon>
        <taxon>Mucoromycota</taxon>
        <taxon>Glomeromycotina</taxon>
        <taxon>Glomeromycetes</taxon>
        <taxon>Glomerales</taxon>
        <taxon>Glomeraceae</taxon>
        <taxon>Rhizophagus</taxon>
    </lineage>
</organism>
<comment type="caution">
    <text evidence="2">The sequence shown here is derived from an EMBL/GenBank/DDBJ whole genome shotgun (WGS) entry which is preliminary data.</text>
</comment>
<evidence type="ECO:0000313" key="3">
    <source>
        <dbReference type="Proteomes" id="UP000615446"/>
    </source>
</evidence>
<keyword evidence="1" id="KW-0732">Signal</keyword>
<sequence length="88" mass="9763">MTWISSGMLSLASKLVISKTWNCVQVADTLDEPRLGMCKLPDSLDELGLKIYINLVKLEISMIQIDYQINQISDEPTGQTGDTNKSSD</sequence>
<feature type="signal peptide" evidence="1">
    <location>
        <begin position="1"/>
        <end position="18"/>
    </location>
</feature>